<name>A0A239DCU0_9FLAO</name>
<dbReference type="NCBIfam" id="NF038133">
    <property type="entry name" value="choice_anch_L"/>
    <property type="match status" value="1"/>
</dbReference>
<dbReference type="InterPro" id="IPR013783">
    <property type="entry name" value="Ig-like_fold"/>
</dbReference>
<dbReference type="Proteomes" id="UP000198379">
    <property type="component" value="Unassembled WGS sequence"/>
</dbReference>
<sequence length="780" mass="85041">MKHPILFLLSLFPLFAFGQSIQVDSNSFTPQQLIEDILIDSNCIDSVVVTNVVGGDFGGNDQSYGYFDATNTSFPFEEGIVLSTGRLQNTQGPNTSLSDDDAPGWIGDTDLEIVLDESNTTNATILEFQFSSSASEISFRYIFASEEYQEGNPNTCQFSDLFGFLIRPLGEEQYENIALVPDTQTPVKVTTVHPEIPGGCPAENEFFFESFNGANVPINFNGQTKVIEATAQLIPNTTYEVKLVIADEQNFRFDSAVFLEAGSFELATELGPNRLLSTGNALCENETLVLDATEVDATGYTWFRDGVVLPSETSEMLTVDAPGIYEVTVALQNGCESFGEIIIEFGETPMAVDVSVEVCDIDQDGSLTYNLFDTNDAVTNNDSAIFISNFFQDASDAMSNIDPIETPTAYEITSPGETLFARVENQPGCFTIAEVTITLTTTVTPLQIDPFQICDDIPIDGFASFSLSEITTTFNGQLPSDAIVQYYESQNDASLDENRLSTPFINTLANNQEIFVRVFSETDCIAISSVLLEVLSTPALDEDISLQYCLNDFPSTIILNSGVLGNTSGLSYSWTFNGSTLGATTSSIAINEPGNYVVTVSNTNGCSATRSISVQPSDVATIESITVDDQNQSTTVTVTVSGEGDYEYALDNVFGPYVESPVFTDVSSGFHTIYVRDRNGCGIVTGEVAVIGFPTFFTPNGDGIHDTWKIDGASNTLNPTEQFVIFDRYGKILFSSRRMGNGWDGTYQGKIMPSNDYWYLITFTDGRTFRGHFSLIKRGG</sequence>
<dbReference type="AlphaFoldDB" id="A0A239DCU0"/>
<feature type="chain" id="PRO_5012918393" evidence="1">
    <location>
        <begin position="19"/>
        <end position="780"/>
    </location>
</feature>
<evidence type="ECO:0000313" key="3">
    <source>
        <dbReference type="Proteomes" id="UP000198379"/>
    </source>
</evidence>
<dbReference type="Pfam" id="PF13585">
    <property type="entry name" value="CHU_C"/>
    <property type="match status" value="1"/>
</dbReference>
<feature type="signal peptide" evidence="1">
    <location>
        <begin position="1"/>
        <end position="18"/>
    </location>
</feature>
<dbReference type="EMBL" id="FZNY01000010">
    <property type="protein sequence ID" value="SNS30246.1"/>
    <property type="molecule type" value="Genomic_DNA"/>
</dbReference>
<accession>A0A239DCU0</accession>
<dbReference type="InterPro" id="IPR026341">
    <property type="entry name" value="T9SS_type_B"/>
</dbReference>
<dbReference type="InterPro" id="IPR049804">
    <property type="entry name" value="Choice_anch_L"/>
</dbReference>
<evidence type="ECO:0000256" key="1">
    <source>
        <dbReference type="SAM" id="SignalP"/>
    </source>
</evidence>
<dbReference type="NCBIfam" id="TIGR04131">
    <property type="entry name" value="Bac_Flav_CTERM"/>
    <property type="match status" value="1"/>
</dbReference>
<dbReference type="Gene3D" id="2.60.40.10">
    <property type="entry name" value="Immunoglobulins"/>
    <property type="match status" value="1"/>
</dbReference>
<keyword evidence="1" id="KW-0732">Signal</keyword>
<gene>
    <name evidence="2" type="ORF">SAMN06265376_110109</name>
</gene>
<organism evidence="2 3">
    <name type="scientific">Dokdonia pacifica</name>
    <dbReference type="NCBI Taxonomy" id="1627892"/>
    <lineage>
        <taxon>Bacteria</taxon>
        <taxon>Pseudomonadati</taxon>
        <taxon>Bacteroidota</taxon>
        <taxon>Flavobacteriia</taxon>
        <taxon>Flavobacteriales</taxon>
        <taxon>Flavobacteriaceae</taxon>
        <taxon>Dokdonia</taxon>
    </lineage>
</organism>
<dbReference type="CDD" id="cd00146">
    <property type="entry name" value="PKD"/>
    <property type="match status" value="1"/>
</dbReference>
<evidence type="ECO:0000313" key="2">
    <source>
        <dbReference type="EMBL" id="SNS30246.1"/>
    </source>
</evidence>
<dbReference type="RefSeq" id="WP_089373733.1">
    <property type="nucleotide sequence ID" value="NZ_BMEP01000010.1"/>
</dbReference>
<reference evidence="2 3" key="1">
    <citation type="submission" date="2017-06" db="EMBL/GenBank/DDBJ databases">
        <authorList>
            <person name="Kim H.J."/>
            <person name="Triplett B.A."/>
        </authorList>
    </citation>
    <scope>NUCLEOTIDE SEQUENCE [LARGE SCALE GENOMIC DNA]</scope>
    <source>
        <strain evidence="2 3">DSM 25597</strain>
    </source>
</reference>
<proteinExistence type="predicted"/>
<protein>
    <submittedName>
        <fullName evidence="2">Gliding motility-associated C-terminal domain-containing protein</fullName>
    </submittedName>
</protein>
<dbReference type="OrthoDB" id="9765926at2"/>
<keyword evidence="3" id="KW-1185">Reference proteome</keyword>